<evidence type="ECO:0000313" key="1">
    <source>
        <dbReference type="EMBL" id="KOX77935.1"/>
    </source>
</evidence>
<proteinExistence type="predicted"/>
<keyword evidence="2" id="KW-1185">Reference proteome</keyword>
<evidence type="ECO:0000313" key="2">
    <source>
        <dbReference type="Proteomes" id="UP000053105"/>
    </source>
</evidence>
<protein>
    <submittedName>
        <fullName evidence="1">Uncharacterized protein</fullName>
    </submittedName>
</protein>
<name>A0A0M9A601_9HYME</name>
<reference evidence="1 2" key="1">
    <citation type="submission" date="2015-07" db="EMBL/GenBank/DDBJ databases">
        <title>The genome of Melipona quadrifasciata.</title>
        <authorList>
            <person name="Pan H."/>
            <person name="Kapheim K."/>
        </authorList>
    </citation>
    <scope>NUCLEOTIDE SEQUENCE [LARGE SCALE GENOMIC DNA]</scope>
    <source>
        <strain evidence="1">0111107301</strain>
        <tissue evidence="1">Whole body</tissue>
    </source>
</reference>
<organism evidence="1 2">
    <name type="scientific">Melipona quadrifasciata</name>
    <dbReference type="NCBI Taxonomy" id="166423"/>
    <lineage>
        <taxon>Eukaryota</taxon>
        <taxon>Metazoa</taxon>
        <taxon>Ecdysozoa</taxon>
        <taxon>Arthropoda</taxon>
        <taxon>Hexapoda</taxon>
        <taxon>Insecta</taxon>
        <taxon>Pterygota</taxon>
        <taxon>Neoptera</taxon>
        <taxon>Endopterygota</taxon>
        <taxon>Hymenoptera</taxon>
        <taxon>Apocrita</taxon>
        <taxon>Aculeata</taxon>
        <taxon>Apoidea</taxon>
        <taxon>Anthophila</taxon>
        <taxon>Apidae</taxon>
        <taxon>Melipona</taxon>
    </lineage>
</organism>
<sequence length="809" mass="92803">MQNLHFVRNPFRAQWITPQQFASSAPDVEGEARSLTEQFGLKFNLDPSLRYLCFRVQTQVTLLFFNFQRIKLCRKTTNVNHTLEVQFGNEFSNIAKLFQPLGGGERSTVLGPKERRTRSGYQRGSYRGQERSYDYIDVFRHPLGNPSNPDLSPRALGCIHIVYNPKVRLQKKTANPVASQKERDRRRSRGLITTYNHPIISTDPNIHHSKSRLKSAFPRTPQTRVNVIRLEYQIPQYIVTVFDIRVSDGTSLDAPKRSSLKADKHPFEKNDAKCSPVVRLEGQNGDTVSQNAFDATEAVNNQPESCTTMTIVERATNCDPTRLMQVTEKLKEFESVPNVNVIKRHDLRNPSIRHESVCEDCPSYVIKQSLVGIQSWFPLDEWGRSLKFTIGKRSLEKKRGVTERVDEEHRADGITASGHHIRLLQKFNNQKNSYKNRETKNVTENGPLVVVQIDTIILTQVLKTVKDLLAFEQQKASKKPLNLLKTSSTILFLQFVLVNIRSKLLYWFQWHVDATPLLQFHQCAIILVITLQGSVDVDNPENRASLDATLMQRKLAIVHTTGETLKYQYNKMKAENCINCIKSVLRLLNGNTDEHVADCCEWLQQSADRWQLSGNSRCDLMASFPVHASASIYLRFITSMSTCESRQIERQFLQSTKNNLEQIYHEILSSINKSISSREKELDQRMKGSKTLHGSLARLLWNMTRAKLISFLESQSERSRFWKLNDQTKLNFKYYNCGKTMKEEEKQIKIIHGATDWIRFLFVARYAEKKTANGVIYGASSEDVQLVPADAVFNMEKPSNSLNSHLTPN</sequence>
<accession>A0A0M9A601</accession>
<dbReference type="AlphaFoldDB" id="A0A0M9A601"/>
<dbReference type="Proteomes" id="UP000053105">
    <property type="component" value="Unassembled WGS sequence"/>
</dbReference>
<gene>
    <name evidence="1" type="ORF">WN51_05822</name>
</gene>
<dbReference type="EMBL" id="KQ435727">
    <property type="protein sequence ID" value="KOX77935.1"/>
    <property type="molecule type" value="Genomic_DNA"/>
</dbReference>